<dbReference type="EMBL" id="JANTOO010000020">
    <property type="protein sequence ID" value="MCS1398054.1"/>
    <property type="molecule type" value="Genomic_DNA"/>
</dbReference>
<name>A0ABT2DVF6_9BACI</name>
<gene>
    <name evidence="1" type="ORF">NXZ79_18770</name>
</gene>
<evidence type="ECO:0000313" key="1">
    <source>
        <dbReference type="EMBL" id="MCS1398054.1"/>
    </source>
</evidence>
<dbReference type="Proteomes" id="UP001525021">
    <property type="component" value="Unassembled WGS sequence"/>
</dbReference>
<sequence>MKNRYKDTAKKIRMIKGNKEITIGKIKPSSAMAVTTPTTAKAIIPQNASWSNIHGILAKKEIVKISKIIQSIGLLMRKAPTAIMMIKRKKNSL</sequence>
<organism evidence="1 2">
    <name type="scientific">Lysinibacillus pinottii</name>
    <dbReference type="NCBI Taxonomy" id="2973932"/>
    <lineage>
        <taxon>Bacteria</taxon>
        <taxon>Bacillati</taxon>
        <taxon>Bacillota</taxon>
        <taxon>Bacilli</taxon>
        <taxon>Bacillales</taxon>
        <taxon>Bacillaceae</taxon>
        <taxon>Lysinibacillus</taxon>
    </lineage>
</organism>
<reference evidence="1 2" key="1">
    <citation type="submission" date="2022-08" db="EMBL/GenBank/DDBJ databases">
        <title>Lysinibacillus sequencing.</title>
        <authorList>
            <person name="Dunlap C."/>
        </authorList>
    </citation>
    <scope>NUCLEOTIDE SEQUENCE [LARGE SCALE GENOMIC DNA]</scope>
    <source>
        <strain evidence="1 2">PB211</strain>
    </source>
</reference>
<protein>
    <submittedName>
        <fullName evidence="1">Uncharacterized protein</fullName>
    </submittedName>
</protein>
<comment type="caution">
    <text evidence="1">The sequence shown here is derived from an EMBL/GenBank/DDBJ whole genome shotgun (WGS) entry which is preliminary data.</text>
</comment>
<accession>A0ABT2DVF6</accession>
<proteinExistence type="predicted"/>
<dbReference type="RefSeq" id="WP_036161053.1">
    <property type="nucleotide sequence ID" value="NZ_JANTOO010000020.1"/>
</dbReference>
<evidence type="ECO:0000313" key="2">
    <source>
        <dbReference type="Proteomes" id="UP001525021"/>
    </source>
</evidence>
<keyword evidence="2" id="KW-1185">Reference proteome</keyword>